<dbReference type="NCBIfam" id="NF008277">
    <property type="entry name" value="PRK11055.1"/>
    <property type="match status" value="1"/>
</dbReference>
<dbReference type="GO" id="GO:0033499">
    <property type="term" value="P:galactose catabolic process via UDP-galactose, Leloir pathway"/>
    <property type="evidence" value="ECO:0007669"/>
    <property type="project" value="TreeGrafter"/>
</dbReference>
<feature type="binding site" evidence="11">
    <location>
        <begin position="185"/>
        <end position="187"/>
    </location>
    <ligand>
        <name>beta-D-galactose</name>
        <dbReference type="ChEBI" id="CHEBI:27667"/>
    </ligand>
</feature>
<dbReference type="InterPro" id="IPR047215">
    <property type="entry name" value="Galactose_mutarotase-like"/>
</dbReference>
<dbReference type="Gene3D" id="2.70.98.10">
    <property type="match status" value="1"/>
</dbReference>
<dbReference type="InterPro" id="IPR008183">
    <property type="entry name" value="Aldose_1/G6P_1-epimerase"/>
</dbReference>
<gene>
    <name evidence="12" type="ORF">EPD60_01985</name>
</gene>
<dbReference type="AlphaFoldDB" id="A0A4R1BNL3"/>
<dbReference type="PANTHER" id="PTHR10091:SF0">
    <property type="entry name" value="GALACTOSE MUTAROTASE"/>
    <property type="match status" value="1"/>
</dbReference>
<comment type="pathway">
    <text evidence="2 8">Carbohydrate metabolism; hexose metabolism.</text>
</comment>
<evidence type="ECO:0000256" key="6">
    <source>
        <dbReference type="ARBA" id="ARBA00023235"/>
    </source>
</evidence>
<keyword evidence="6 8" id="KW-0413">Isomerase</keyword>
<dbReference type="InterPro" id="IPR014718">
    <property type="entry name" value="GH-type_carb-bd"/>
</dbReference>
<comment type="caution">
    <text evidence="12">The sequence shown here is derived from an EMBL/GenBank/DDBJ whole genome shotgun (WGS) entry which is preliminary data.</text>
</comment>
<keyword evidence="7 8" id="KW-0119">Carbohydrate metabolism</keyword>
<dbReference type="RefSeq" id="WP_131446312.1">
    <property type="nucleotide sequence ID" value="NZ_SJZI01000002.1"/>
</dbReference>
<evidence type="ECO:0000256" key="9">
    <source>
        <dbReference type="PIRSR" id="PIRSR005096-1"/>
    </source>
</evidence>
<comment type="subunit">
    <text evidence="4">Monomer.</text>
</comment>
<dbReference type="UniPathway" id="UPA00242"/>
<accession>A0A4R1BNL3</accession>
<dbReference type="EMBL" id="SJZI01000002">
    <property type="protein sequence ID" value="TCJ19210.1"/>
    <property type="molecule type" value="Genomic_DNA"/>
</dbReference>
<proteinExistence type="inferred from homology"/>
<feature type="active site" description="Proton donor" evidence="9">
    <location>
        <position position="185"/>
    </location>
</feature>
<dbReference type="GO" id="GO:0004034">
    <property type="term" value="F:aldose 1-epimerase activity"/>
    <property type="evidence" value="ECO:0007669"/>
    <property type="project" value="UniProtKB-EC"/>
</dbReference>
<dbReference type="SUPFAM" id="SSF74650">
    <property type="entry name" value="Galactose mutarotase-like"/>
    <property type="match status" value="1"/>
</dbReference>
<dbReference type="GO" id="GO:0006006">
    <property type="term" value="P:glucose metabolic process"/>
    <property type="evidence" value="ECO:0007669"/>
    <property type="project" value="TreeGrafter"/>
</dbReference>
<evidence type="ECO:0000313" key="12">
    <source>
        <dbReference type="EMBL" id="TCJ19210.1"/>
    </source>
</evidence>
<dbReference type="EC" id="5.1.3.3" evidence="8"/>
<sequence>MALTHDDPRKALSDAAFQKNIAGKDTGLYWITNGRFTAAITNYGARLVALFVPDRDGKLRDVVVGFDNIDDYIRDKDYQGAIVGRYANRIARGRFSLDEKEYTLAINNAPNHLHGGIVGFSAQVWDVLRTTDQELELRLLSPDGDERYPGNLQLTVRYSISDTNEVSFEFEATCDAPTVLNVCNHAYWNLNGQGSGSAMNHELFINAGHFTPVDEFLIPTGDFAFVTNTPFDFSKPTRIGERVDADHPQLVYGAGYDHNFVLIDSGDERKLAAVATGDESGIRMAVYTTEPGIQLYTGNYLQALHRLKYGLSDERRSAFCLETQHFPDSPNKPEFPSVVLWPGEVFRSRTDHAFLTAP</sequence>
<name>A0A4R1BNL3_9BACT</name>
<feature type="binding site" evidence="10">
    <location>
        <position position="257"/>
    </location>
    <ligand>
        <name>beta-D-galactose</name>
        <dbReference type="ChEBI" id="CHEBI:27667"/>
    </ligand>
</feature>
<protein>
    <recommendedName>
        <fullName evidence="8">Aldose 1-epimerase</fullName>
        <ecNumber evidence="8">5.1.3.3</ecNumber>
    </recommendedName>
</protein>
<evidence type="ECO:0000256" key="3">
    <source>
        <dbReference type="ARBA" id="ARBA00006206"/>
    </source>
</evidence>
<dbReference type="InterPro" id="IPR011013">
    <property type="entry name" value="Gal_mutarotase_sf_dom"/>
</dbReference>
<dbReference type="Proteomes" id="UP000295334">
    <property type="component" value="Unassembled WGS sequence"/>
</dbReference>
<evidence type="ECO:0000256" key="2">
    <source>
        <dbReference type="ARBA" id="ARBA00005028"/>
    </source>
</evidence>
<keyword evidence="5" id="KW-0106">Calcium</keyword>
<feature type="active site" description="Proton acceptor" evidence="9">
    <location>
        <position position="322"/>
    </location>
</feature>
<comment type="similarity">
    <text evidence="3 8">Belongs to the aldose epimerase family.</text>
</comment>
<comment type="cofactor">
    <cofactor evidence="1">
        <name>Ca(2+)</name>
        <dbReference type="ChEBI" id="CHEBI:29108"/>
    </cofactor>
</comment>
<dbReference type="CDD" id="cd09019">
    <property type="entry name" value="galactose_mutarotase_like"/>
    <property type="match status" value="1"/>
</dbReference>
<evidence type="ECO:0000256" key="8">
    <source>
        <dbReference type="PIRNR" id="PIRNR005096"/>
    </source>
</evidence>
<feature type="binding site" evidence="11">
    <location>
        <begin position="88"/>
        <end position="89"/>
    </location>
    <ligand>
        <name>beta-D-galactose</name>
        <dbReference type="ChEBI" id="CHEBI:27667"/>
    </ligand>
</feature>
<dbReference type="InterPro" id="IPR015443">
    <property type="entry name" value="Aldose_1-epimerase"/>
</dbReference>
<dbReference type="GO" id="GO:0030246">
    <property type="term" value="F:carbohydrate binding"/>
    <property type="evidence" value="ECO:0007669"/>
    <property type="project" value="InterPro"/>
</dbReference>
<reference evidence="12 13" key="1">
    <citation type="submission" date="2019-03" db="EMBL/GenBank/DDBJ databases">
        <authorList>
            <person name="Kim M.K.M."/>
        </authorList>
    </citation>
    <scope>NUCLEOTIDE SEQUENCE [LARGE SCALE GENOMIC DNA]</scope>
    <source>
        <strain evidence="12 13">17J68-12</strain>
    </source>
</reference>
<evidence type="ECO:0000256" key="7">
    <source>
        <dbReference type="ARBA" id="ARBA00023277"/>
    </source>
</evidence>
<dbReference type="OrthoDB" id="9779408at2"/>
<comment type="catalytic activity">
    <reaction evidence="8">
        <text>alpha-D-glucose = beta-D-glucose</text>
        <dbReference type="Rhea" id="RHEA:10264"/>
        <dbReference type="ChEBI" id="CHEBI:15903"/>
        <dbReference type="ChEBI" id="CHEBI:17925"/>
        <dbReference type="EC" id="5.1.3.3"/>
    </reaction>
</comment>
<evidence type="ECO:0000256" key="11">
    <source>
        <dbReference type="PIRSR" id="PIRSR005096-3"/>
    </source>
</evidence>
<evidence type="ECO:0000256" key="10">
    <source>
        <dbReference type="PIRSR" id="PIRSR005096-2"/>
    </source>
</evidence>
<evidence type="ECO:0000256" key="1">
    <source>
        <dbReference type="ARBA" id="ARBA00001913"/>
    </source>
</evidence>
<evidence type="ECO:0000313" key="13">
    <source>
        <dbReference type="Proteomes" id="UP000295334"/>
    </source>
</evidence>
<dbReference type="PIRSF" id="PIRSF005096">
    <property type="entry name" value="GALM"/>
    <property type="match status" value="1"/>
</dbReference>
<dbReference type="PANTHER" id="PTHR10091">
    <property type="entry name" value="ALDOSE-1-EPIMERASE"/>
    <property type="match status" value="1"/>
</dbReference>
<evidence type="ECO:0000256" key="4">
    <source>
        <dbReference type="ARBA" id="ARBA00011245"/>
    </source>
</evidence>
<organism evidence="12 13">
    <name type="scientific">Flaviaesturariibacter flavus</name>
    <dbReference type="NCBI Taxonomy" id="2502780"/>
    <lineage>
        <taxon>Bacteria</taxon>
        <taxon>Pseudomonadati</taxon>
        <taxon>Bacteroidota</taxon>
        <taxon>Chitinophagia</taxon>
        <taxon>Chitinophagales</taxon>
        <taxon>Chitinophagaceae</taxon>
        <taxon>Flaviaestuariibacter</taxon>
    </lineage>
</organism>
<evidence type="ECO:0000256" key="5">
    <source>
        <dbReference type="ARBA" id="ARBA00022837"/>
    </source>
</evidence>
<keyword evidence="13" id="KW-1185">Reference proteome</keyword>
<dbReference type="Pfam" id="PF01263">
    <property type="entry name" value="Aldose_epim"/>
    <property type="match status" value="1"/>
</dbReference>